<dbReference type="PANTHER" id="PTHR42742:SF3">
    <property type="entry name" value="FRUCTOKINASE"/>
    <property type="match status" value="1"/>
</dbReference>
<organism evidence="3 4">
    <name type="scientific">Erythrobacter insulae</name>
    <dbReference type="NCBI Taxonomy" id="2584124"/>
    <lineage>
        <taxon>Bacteria</taxon>
        <taxon>Pseudomonadati</taxon>
        <taxon>Pseudomonadota</taxon>
        <taxon>Alphaproteobacteria</taxon>
        <taxon>Sphingomonadales</taxon>
        <taxon>Erythrobacteraceae</taxon>
        <taxon>Erythrobacter/Porphyrobacter group</taxon>
        <taxon>Erythrobacter</taxon>
    </lineage>
</organism>
<dbReference type="Gene3D" id="2.60.120.10">
    <property type="entry name" value="Jelly Rolls"/>
    <property type="match status" value="1"/>
</dbReference>
<keyword evidence="3" id="KW-0413">Isomerase</keyword>
<dbReference type="PANTHER" id="PTHR42742">
    <property type="entry name" value="TRANSCRIPTIONAL REPRESSOR MPRA"/>
    <property type="match status" value="1"/>
</dbReference>
<accession>A0A547PAA4</accession>
<keyword evidence="1" id="KW-0479">Metal-binding</keyword>
<protein>
    <submittedName>
        <fullName evidence="3">Mannose-6-phosphate isomerase</fullName>
    </submittedName>
</protein>
<dbReference type="AlphaFoldDB" id="A0A547PAA4"/>
<reference evidence="3 4" key="1">
    <citation type="submission" date="2019-06" db="EMBL/GenBank/DDBJ databases">
        <title>Erythrobacter insulae sp. nov., isolated from a tidal flat.</title>
        <authorList>
            <person name="Yoon J.-H."/>
        </authorList>
    </citation>
    <scope>NUCLEOTIDE SEQUENCE [LARGE SCALE GENOMIC DNA]</scope>
    <source>
        <strain evidence="3 4">JBTF-M21</strain>
    </source>
</reference>
<dbReference type="EMBL" id="VHJK01000001">
    <property type="protein sequence ID" value="TRD10974.1"/>
    <property type="molecule type" value="Genomic_DNA"/>
</dbReference>
<dbReference type="GO" id="GO:0016853">
    <property type="term" value="F:isomerase activity"/>
    <property type="evidence" value="ECO:0007669"/>
    <property type="project" value="UniProtKB-KW"/>
</dbReference>
<dbReference type="RefSeq" id="WP_142787238.1">
    <property type="nucleotide sequence ID" value="NZ_VHJK01000001.1"/>
</dbReference>
<keyword evidence="4" id="KW-1185">Reference proteome</keyword>
<dbReference type="InterPro" id="IPR011051">
    <property type="entry name" value="RmlC_Cupin_sf"/>
</dbReference>
<dbReference type="CDD" id="cd07010">
    <property type="entry name" value="cupin_PMI_type_I_N_bac"/>
    <property type="match status" value="1"/>
</dbReference>
<evidence type="ECO:0000256" key="2">
    <source>
        <dbReference type="ARBA" id="ARBA00022833"/>
    </source>
</evidence>
<dbReference type="SUPFAM" id="SSF51182">
    <property type="entry name" value="RmlC-like cupins"/>
    <property type="match status" value="1"/>
</dbReference>
<evidence type="ECO:0000256" key="1">
    <source>
        <dbReference type="ARBA" id="ARBA00022723"/>
    </source>
</evidence>
<dbReference type="GO" id="GO:0046872">
    <property type="term" value="F:metal ion binding"/>
    <property type="evidence" value="ECO:0007669"/>
    <property type="project" value="UniProtKB-KW"/>
</dbReference>
<dbReference type="OrthoDB" id="9808275at2"/>
<dbReference type="Proteomes" id="UP000316343">
    <property type="component" value="Unassembled WGS sequence"/>
</dbReference>
<gene>
    <name evidence="3" type="ORF">FGU71_03280</name>
</gene>
<sequence length="277" mass="29966">MSAHVPARKLPTKMVSKVWGRDSLPSPFAAPAGERIGEIWFEPPQELPQILVKYLFTSEKLSVQVHPGDHNAIDDEAGKEECWLVLNAEPGATLAIGFDKEITPDQMAAAARDGTIENLLTWHEVKAGDIYYLPAGTVHAIGPGLALVEVQQSSDTTFRLFDYGRPRELHLDRAIAVADGVPYPAQHQGTMAERGTTLIDGPHFRIDRIAGIPDAETIAVYQNGLLVLPLEGEVAPQQRSGDEADGAVRAGECLYAASIDMLDFSDAGVTILIRPAL</sequence>
<evidence type="ECO:0000313" key="3">
    <source>
        <dbReference type="EMBL" id="TRD10974.1"/>
    </source>
</evidence>
<dbReference type="InterPro" id="IPR014710">
    <property type="entry name" value="RmlC-like_jellyroll"/>
</dbReference>
<proteinExistence type="predicted"/>
<comment type="caution">
    <text evidence="3">The sequence shown here is derived from an EMBL/GenBank/DDBJ whole genome shotgun (WGS) entry which is preliminary data.</text>
</comment>
<name>A0A547PAA4_9SPHN</name>
<keyword evidence="2" id="KW-0862">Zinc</keyword>
<evidence type="ECO:0000313" key="4">
    <source>
        <dbReference type="Proteomes" id="UP000316343"/>
    </source>
</evidence>
<dbReference type="InterPro" id="IPR051804">
    <property type="entry name" value="Carb_Metab_Reg_Kinase/Isom"/>
</dbReference>